<sequence length="68" mass="7765">MACMTQMTIDELGYTQNDTEDILNSKFPSLHMCSRRALRDCQVLLSTVRLFDVIVDYSKSMLESAQVT</sequence>
<organism evidence="1 2">
    <name type="scientific">Caerostris extrusa</name>
    <name type="common">Bark spider</name>
    <name type="synonym">Caerostris bankana</name>
    <dbReference type="NCBI Taxonomy" id="172846"/>
    <lineage>
        <taxon>Eukaryota</taxon>
        <taxon>Metazoa</taxon>
        <taxon>Ecdysozoa</taxon>
        <taxon>Arthropoda</taxon>
        <taxon>Chelicerata</taxon>
        <taxon>Arachnida</taxon>
        <taxon>Araneae</taxon>
        <taxon>Araneomorphae</taxon>
        <taxon>Entelegynae</taxon>
        <taxon>Araneoidea</taxon>
        <taxon>Araneidae</taxon>
        <taxon>Caerostris</taxon>
    </lineage>
</organism>
<name>A0AAV4WU14_CAEEX</name>
<protein>
    <submittedName>
        <fullName evidence="1">Uncharacterized protein</fullName>
    </submittedName>
</protein>
<evidence type="ECO:0000313" key="2">
    <source>
        <dbReference type="Proteomes" id="UP001054945"/>
    </source>
</evidence>
<reference evidence="1 2" key="1">
    <citation type="submission" date="2021-06" db="EMBL/GenBank/DDBJ databases">
        <title>Caerostris extrusa draft genome.</title>
        <authorList>
            <person name="Kono N."/>
            <person name="Arakawa K."/>
        </authorList>
    </citation>
    <scope>NUCLEOTIDE SEQUENCE [LARGE SCALE GENOMIC DNA]</scope>
</reference>
<gene>
    <name evidence="1" type="primary">AVEN_170528_3</name>
    <name evidence="1" type="ORF">CEXT_85211</name>
</gene>
<dbReference type="Proteomes" id="UP001054945">
    <property type="component" value="Unassembled WGS sequence"/>
</dbReference>
<evidence type="ECO:0000313" key="1">
    <source>
        <dbReference type="EMBL" id="GIY85749.1"/>
    </source>
</evidence>
<dbReference type="EMBL" id="BPLR01016686">
    <property type="protein sequence ID" value="GIY85749.1"/>
    <property type="molecule type" value="Genomic_DNA"/>
</dbReference>
<accession>A0AAV4WU14</accession>
<keyword evidence="2" id="KW-1185">Reference proteome</keyword>
<proteinExistence type="predicted"/>
<dbReference type="AlphaFoldDB" id="A0AAV4WU14"/>
<comment type="caution">
    <text evidence="1">The sequence shown here is derived from an EMBL/GenBank/DDBJ whole genome shotgun (WGS) entry which is preliminary data.</text>
</comment>